<evidence type="ECO:0000256" key="5">
    <source>
        <dbReference type="ARBA" id="ARBA00022824"/>
    </source>
</evidence>
<accession>I2GX32</accession>
<dbReference type="Gene3D" id="2.70.98.110">
    <property type="entry name" value="Glycosyl hydrolase family 63, N-terminal domain"/>
    <property type="match status" value="1"/>
</dbReference>
<dbReference type="InterPro" id="IPR008928">
    <property type="entry name" value="6-hairpin_glycosidase_sf"/>
</dbReference>
<feature type="domain" description="Glycosyl hydrolase family 63 C-terminal" evidence="16">
    <location>
        <begin position="313"/>
        <end position="817"/>
    </location>
</feature>
<dbReference type="InParanoid" id="I2GX32"/>
<feature type="domain" description="Glycosyl hydrolase family 63 N-terminal" evidence="17">
    <location>
        <begin position="37"/>
        <end position="256"/>
    </location>
</feature>
<evidence type="ECO:0000256" key="8">
    <source>
        <dbReference type="ARBA" id="ARBA00023136"/>
    </source>
</evidence>
<name>I2GX32_HENB6</name>
<dbReference type="Proteomes" id="UP000002866">
    <property type="component" value="Chromosome 1"/>
</dbReference>
<evidence type="ECO:0000256" key="9">
    <source>
        <dbReference type="ARBA" id="ARBA00023180"/>
    </source>
</evidence>
<keyword evidence="6" id="KW-0735">Signal-anchor</keyword>
<dbReference type="FunCoup" id="I2GX32">
    <property type="interactions" value="628"/>
</dbReference>
<evidence type="ECO:0000313" key="19">
    <source>
        <dbReference type="Proteomes" id="UP000002866"/>
    </source>
</evidence>
<dbReference type="GO" id="GO:0006491">
    <property type="term" value="P:N-glycan processing"/>
    <property type="evidence" value="ECO:0007669"/>
    <property type="project" value="EnsemblFungi"/>
</dbReference>
<comment type="function">
    <text evidence="12">Cleaves the distal alpha 1,2-linked glucose residue from the Glc(3)Man(9)GlcNAc(2) oligosaccharide precursor.</text>
</comment>
<dbReference type="GO" id="GO:0006488">
    <property type="term" value="P:dolichol-linked oligosaccharide biosynthetic process"/>
    <property type="evidence" value="ECO:0007669"/>
    <property type="project" value="EnsemblFungi"/>
</dbReference>
<dbReference type="InterPro" id="IPR038518">
    <property type="entry name" value="Glyco_hydro_63N_sf"/>
</dbReference>
<dbReference type="EC" id="3.2.1.106" evidence="11 12"/>
<dbReference type="OMA" id="FNWYNTT"/>
<keyword evidence="8" id="KW-0472">Membrane</keyword>
<evidence type="ECO:0000256" key="6">
    <source>
        <dbReference type="ARBA" id="ARBA00022968"/>
    </source>
</evidence>
<keyword evidence="5 12" id="KW-0256">Endoplasmic reticulum</keyword>
<evidence type="ECO:0000256" key="14">
    <source>
        <dbReference type="SAM" id="MobiDB-lite"/>
    </source>
</evidence>
<comment type="pathway">
    <text evidence="13">Glycan metabolism; N-glycan degradation.</text>
</comment>
<dbReference type="HOGENOM" id="CLU_007380_2_0_1"/>
<dbReference type="GeneID" id="14492679"/>
<dbReference type="RefSeq" id="XP_004178203.1">
    <property type="nucleotide sequence ID" value="XM_004178155.1"/>
</dbReference>
<dbReference type="GO" id="GO:0004573">
    <property type="term" value="F:Glc3Man9GlcNAc2 oligosaccharide glucosidase activity"/>
    <property type="evidence" value="ECO:0007669"/>
    <property type="project" value="UniProtKB-UniRule"/>
</dbReference>
<dbReference type="GO" id="GO:0098553">
    <property type="term" value="C:lumenal side of endoplasmic reticulum membrane"/>
    <property type="evidence" value="ECO:0007669"/>
    <property type="project" value="EnsemblFungi"/>
</dbReference>
<evidence type="ECO:0000256" key="4">
    <source>
        <dbReference type="ARBA" id="ARBA00022801"/>
    </source>
</evidence>
<dbReference type="STRING" id="1071380.I2GX32"/>
<feature type="chain" id="PRO_5003660264" description="Mannosyl-oligosaccharide glucosidase" evidence="15">
    <location>
        <begin position="21"/>
        <end position="819"/>
    </location>
</feature>
<dbReference type="eggNOG" id="KOG2161">
    <property type="taxonomic scope" value="Eukaryota"/>
</dbReference>
<dbReference type="KEGG" id="tbl:TBLA_0A08950"/>
<dbReference type="Pfam" id="PF16923">
    <property type="entry name" value="Glyco_hydro_63N"/>
    <property type="match status" value="1"/>
</dbReference>
<dbReference type="InterPro" id="IPR031335">
    <property type="entry name" value="Glyco_hydro_63_C"/>
</dbReference>
<evidence type="ECO:0000259" key="16">
    <source>
        <dbReference type="Pfam" id="PF03200"/>
    </source>
</evidence>
<evidence type="ECO:0000256" key="12">
    <source>
        <dbReference type="RuleBase" id="RU368089"/>
    </source>
</evidence>
<organism evidence="18 19">
    <name type="scientific">Henningerozyma blattae (strain ATCC 34711 / CBS 6284 / DSM 70876 / NBRC 10599 / NRRL Y-10934 / UCD 77-7)</name>
    <name type="common">Yeast</name>
    <name type="synonym">Tetrapisispora blattae</name>
    <dbReference type="NCBI Taxonomy" id="1071380"/>
    <lineage>
        <taxon>Eukaryota</taxon>
        <taxon>Fungi</taxon>
        <taxon>Dikarya</taxon>
        <taxon>Ascomycota</taxon>
        <taxon>Saccharomycotina</taxon>
        <taxon>Saccharomycetes</taxon>
        <taxon>Saccharomycetales</taxon>
        <taxon>Saccharomycetaceae</taxon>
        <taxon>Henningerozyma</taxon>
    </lineage>
</organism>
<dbReference type="InterPro" id="IPR031631">
    <property type="entry name" value="Glyco_hydro_63N"/>
</dbReference>
<keyword evidence="7" id="KW-1133">Transmembrane helix</keyword>
<reference evidence="18 19" key="1">
    <citation type="journal article" date="2011" name="Proc. Natl. Acad. Sci. U.S.A.">
        <title>Evolutionary erosion of yeast sex chromosomes by mating-type switching accidents.</title>
        <authorList>
            <person name="Gordon J.L."/>
            <person name="Armisen D."/>
            <person name="Proux-Wera E."/>
            <person name="Oheigeartaigh S.S."/>
            <person name="Byrne K.P."/>
            <person name="Wolfe K.H."/>
        </authorList>
    </citation>
    <scope>NUCLEOTIDE SEQUENCE [LARGE SCALE GENOMIC DNA]</scope>
    <source>
        <strain evidence="19">ATCC 34711 / CBS 6284 / DSM 70876 / NBRC 10599 / NRRL Y-10934 / UCD 77-7</strain>
    </source>
</reference>
<keyword evidence="19" id="KW-1185">Reference proteome</keyword>
<keyword evidence="4 12" id="KW-0378">Hydrolase</keyword>
<dbReference type="OrthoDB" id="410058at2759"/>
<evidence type="ECO:0000256" key="3">
    <source>
        <dbReference type="ARBA" id="ARBA00022692"/>
    </source>
</evidence>
<keyword evidence="9 13" id="KW-0325">Glycoprotein</keyword>
<keyword evidence="15" id="KW-0732">Signal</keyword>
<dbReference type="InterPro" id="IPR012341">
    <property type="entry name" value="6hp_glycosidase-like_sf"/>
</dbReference>
<feature type="signal peptide" evidence="15">
    <location>
        <begin position="1"/>
        <end position="20"/>
    </location>
</feature>
<gene>
    <name evidence="18" type="primary">TBLA0A08950</name>
    <name evidence="18" type="ORF">TBLA_0A08950</name>
</gene>
<evidence type="ECO:0000256" key="7">
    <source>
        <dbReference type="ARBA" id="ARBA00022989"/>
    </source>
</evidence>
<proteinExistence type="inferred from homology"/>
<evidence type="ECO:0000256" key="10">
    <source>
        <dbReference type="ARBA" id="ARBA00023295"/>
    </source>
</evidence>
<dbReference type="Pfam" id="PF03200">
    <property type="entry name" value="Glyco_hydro_63"/>
    <property type="match status" value="1"/>
</dbReference>
<dbReference type="GO" id="GO:0070880">
    <property type="term" value="P:fungal-type cell wall beta-glucan biosynthetic process"/>
    <property type="evidence" value="ECO:0007669"/>
    <property type="project" value="EnsemblFungi"/>
</dbReference>
<dbReference type="PANTHER" id="PTHR10412">
    <property type="entry name" value="MANNOSYL-OLIGOSACCHARIDE GLUCOSIDASE"/>
    <property type="match status" value="1"/>
</dbReference>
<dbReference type="AlphaFoldDB" id="I2GX32"/>
<evidence type="ECO:0000256" key="15">
    <source>
        <dbReference type="SAM" id="SignalP"/>
    </source>
</evidence>
<sequence length="819" mass="94556">MLRIYSLLYFLLTTLSICHAEKGANKDLSFYEYTEKSLLWAPYRSNCYLGVRPRNIDQSPLVVGLMWFDSSVNDGLNRLRHFVDQNDGVKQYTWEVYDPRLGGKEVIIDEENNLNLTLYFVKSQDGENWSIRVHGVPIDTSRKHTASVVLYLSQNGENDGESQLIRLGNGNDIEFVGHSKEMGKYNIKLFDNYGKYAEAANFENLDNPEIYEGLDCSKTAHVSLHVPDEETWKARDIFQSILSDSATSAAQALQGEVNPDFLPSLLTVRNIFQFQPGNFHFIQKTFDMSNPEGFEFDVVYNAAKSPNKLRKSNRVTNLITSTLNEIQARFNRHFDLKGQDEEHRVFALQTLSNLLGGIGYFHGTQIVDRVTEFNDETFEPTTFSHAKEESPLSLFTSVPSRGFFPRGFYWDEGFQLLQIMEYDFDLAFEIITSWFDLIEDDSGWVAREVILGAEARSRVPEEFTVQSPNVANPPTLLMTFSEMLSRAIDYQNSVNFNQDKESNDNQEKTLREDTNQLEQNSKLLVKYAKRIYPKLLKHYEWFTTSQKGLTEDYVEVFEEEGILSKVHLDHVYRWLGRTVTHCLPSGLDDYPRAQPPDAAELNVDTLAWVGVMTRSMKQIAHVLGAEDDEKRYLKIEKDIIQNLDNIHWSDKDKCYCDVTLDDYEDERQFVCHEGYISLLPFALKLIPKDSIHLDSIIELMSNEEKLFTDYGLVSLSKQDEYHGKGENYWRGPIWVNINYICLDALRFYYPEVITNDSKGNSKAMKLYNELKNNLIDNIFENWQETGYVYENYNQNDGRGSGAKQFTGWTALVVNMLGRM</sequence>
<evidence type="ECO:0000256" key="11">
    <source>
        <dbReference type="ARBA" id="ARBA00038888"/>
    </source>
</evidence>
<keyword evidence="10 12" id="KW-0326">Glycosidase</keyword>
<dbReference type="Gene3D" id="1.50.10.10">
    <property type="match status" value="1"/>
</dbReference>
<evidence type="ECO:0000313" key="18">
    <source>
        <dbReference type="EMBL" id="CCH58684.1"/>
    </source>
</evidence>
<comment type="similarity">
    <text evidence="2 12">Belongs to the glycosyl hydrolase 63 family.</text>
</comment>
<dbReference type="SUPFAM" id="SSF48208">
    <property type="entry name" value="Six-hairpin glycosidases"/>
    <property type="match status" value="1"/>
</dbReference>
<comment type="catalytic activity">
    <reaction evidence="12">
        <text>N(4)-(alpha-D-Glc-(1-&gt;2)-alpha-D-Glc-(1-&gt;3)-alpha-D-Glc-(1-&gt;3)-alpha-D-Man-(1-&gt;2)-alpha-D-Man-(1-&gt;2)-alpha-D-Man-(1-&gt;3)-[alpha-D-Man-(1-&gt;2)-alpha-D-Man-(1-&gt;3)-[alpha-D-Man-(1-&gt;2)-alpha-D-Man-(1-&gt;6)]-alpha-D-Man-(1-&gt;6)]-beta-D-Man-(1-&gt;4)-beta-D-GlcNAc-(1-&gt;4)-beta-D-GlcNAc)-L-asparaginyl-[protein] + H2O = N(4)-(alpha-D-Glc-(1-&gt;3)-alpha-D-Glc-(1-&gt;3)-alpha-D-Man-(1-&gt;2)-alpha-D-Man-(1-&gt;2)-alpha-D-Man-(1-&gt;3)-[alpha-D-Man-(1-&gt;2)-alpha-D-Man-(1-&gt;3)-[alpha-D-Man-(1-&gt;2)-alpha-D-Man-(1-&gt;6)]-alpha-D-Man-(1-&gt;6)]-beta-D-Man-(1-&gt;4)-beta-D-GlcNAc-(1-&gt;4)-beta-D-GlcNAc)-L-asparaginyl-[protein] + beta-D-glucose</text>
        <dbReference type="Rhea" id="RHEA:55988"/>
        <dbReference type="Rhea" id="RHEA-COMP:12806"/>
        <dbReference type="Rhea" id="RHEA-COMP:14355"/>
        <dbReference type="ChEBI" id="CHEBI:15377"/>
        <dbReference type="ChEBI" id="CHEBI:15903"/>
        <dbReference type="ChEBI" id="CHEBI:59082"/>
        <dbReference type="ChEBI" id="CHEBI:132537"/>
        <dbReference type="EC" id="3.2.1.106"/>
    </reaction>
</comment>
<keyword evidence="3" id="KW-0812">Transmembrane</keyword>
<protein>
    <recommendedName>
        <fullName evidence="11 12">Mannosyl-oligosaccharide glucosidase</fullName>
        <ecNumber evidence="11 12">3.2.1.106</ecNumber>
    </recommendedName>
    <alternativeName>
        <fullName evidence="13">Glucosidase I</fullName>
    </alternativeName>
</protein>
<evidence type="ECO:0000256" key="1">
    <source>
        <dbReference type="ARBA" id="ARBA00004648"/>
    </source>
</evidence>
<dbReference type="PANTHER" id="PTHR10412:SF11">
    <property type="entry name" value="MANNOSYL-OLIGOSACCHARIDE GLUCOSIDASE"/>
    <property type="match status" value="1"/>
</dbReference>
<feature type="compositionally biased region" description="Basic and acidic residues" evidence="14">
    <location>
        <begin position="498"/>
        <end position="514"/>
    </location>
</feature>
<dbReference type="GO" id="GO:0009311">
    <property type="term" value="P:oligosaccharide metabolic process"/>
    <property type="evidence" value="ECO:0007669"/>
    <property type="project" value="UniProtKB-UniRule"/>
</dbReference>
<feature type="region of interest" description="Disordered" evidence="14">
    <location>
        <begin position="495"/>
        <end position="515"/>
    </location>
</feature>
<dbReference type="InterPro" id="IPR004888">
    <property type="entry name" value="Glycoside_hydrolase_63"/>
</dbReference>
<evidence type="ECO:0000259" key="17">
    <source>
        <dbReference type="Pfam" id="PF16923"/>
    </source>
</evidence>
<evidence type="ECO:0000256" key="2">
    <source>
        <dbReference type="ARBA" id="ARBA00010833"/>
    </source>
</evidence>
<evidence type="ECO:0000256" key="13">
    <source>
        <dbReference type="RuleBase" id="RU369107"/>
    </source>
</evidence>
<dbReference type="EMBL" id="HE806316">
    <property type="protein sequence ID" value="CCH58684.1"/>
    <property type="molecule type" value="Genomic_DNA"/>
</dbReference>
<comment type="subcellular location">
    <subcellularLocation>
        <location evidence="1 12">Endoplasmic reticulum membrane</location>
        <topology evidence="1 12">Single-pass type II membrane protein</topology>
    </subcellularLocation>
</comment>